<protein>
    <submittedName>
        <fullName evidence="1">Uncharacterized protein</fullName>
    </submittedName>
</protein>
<gene>
    <name evidence="1" type="ORF">K469DRAFT_729571</name>
</gene>
<keyword evidence="2" id="KW-1185">Reference proteome</keyword>
<sequence>MDHVLEILASHSHPFILVGCSAQRWMGSAGMITGGCDMLVRNDALKSIASDLVKTGHWDFHDPGPQTPWELLPPTECDADLVLRRTDVEHESEYHYLSLWSETTYRINVNECPTLEVPDVYPWQHILVEEKWHPAIHREDRWWFGPRLHPDTKVPNLPERATPPTIFFKRLPRGKSPSNNLPILVPTLPTYLDALIYHKTQYQHSKPGLASISSWQIGNLTRYLYLELPHQQLPLLIELEEYEFMENYLRNYKRKPFFIYRTTPGSGFEATRVKEWDPTSYPDWRGTMK</sequence>
<reference evidence="1" key="1">
    <citation type="journal article" date="2020" name="Stud. Mycol.">
        <title>101 Dothideomycetes genomes: a test case for predicting lifestyles and emergence of pathogens.</title>
        <authorList>
            <person name="Haridas S."/>
            <person name="Albert R."/>
            <person name="Binder M."/>
            <person name="Bloem J."/>
            <person name="Labutti K."/>
            <person name="Salamov A."/>
            <person name="Andreopoulos B."/>
            <person name="Baker S."/>
            <person name="Barry K."/>
            <person name="Bills G."/>
            <person name="Bluhm B."/>
            <person name="Cannon C."/>
            <person name="Castanera R."/>
            <person name="Culley D."/>
            <person name="Daum C."/>
            <person name="Ezra D."/>
            <person name="Gonzalez J."/>
            <person name="Henrissat B."/>
            <person name="Kuo A."/>
            <person name="Liang C."/>
            <person name="Lipzen A."/>
            <person name="Lutzoni F."/>
            <person name="Magnuson J."/>
            <person name="Mondo S."/>
            <person name="Nolan M."/>
            <person name="Ohm R."/>
            <person name="Pangilinan J."/>
            <person name="Park H.-J."/>
            <person name="Ramirez L."/>
            <person name="Alfaro M."/>
            <person name="Sun H."/>
            <person name="Tritt A."/>
            <person name="Yoshinaga Y."/>
            <person name="Zwiers L.-H."/>
            <person name="Turgeon B."/>
            <person name="Goodwin S."/>
            <person name="Spatafora J."/>
            <person name="Crous P."/>
            <person name="Grigoriev I."/>
        </authorList>
    </citation>
    <scope>NUCLEOTIDE SEQUENCE</scope>
    <source>
        <strain evidence="1">CBS 207.26</strain>
    </source>
</reference>
<dbReference type="AlphaFoldDB" id="A0A6A6DS23"/>
<organism evidence="1 2">
    <name type="scientific">Zopfia rhizophila CBS 207.26</name>
    <dbReference type="NCBI Taxonomy" id="1314779"/>
    <lineage>
        <taxon>Eukaryota</taxon>
        <taxon>Fungi</taxon>
        <taxon>Dikarya</taxon>
        <taxon>Ascomycota</taxon>
        <taxon>Pezizomycotina</taxon>
        <taxon>Dothideomycetes</taxon>
        <taxon>Dothideomycetes incertae sedis</taxon>
        <taxon>Zopfiaceae</taxon>
        <taxon>Zopfia</taxon>
    </lineage>
</organism>
<dbReference type="EMBL" id="ML994654">
    <property type="protein sequence ID" value="KAF2181182.1"/>
    <property type="molecule type" value="Genomic_DNA"/>
</dbReference>
<dbReference type="OrthoDB" id="2959714at2759"/>
<evidence type="ECO:0000313" key="2">
    <source>
        <dbReference type="Proteomes" id="UP000800200"/>
    </source>
</evidence>
<accession>A0A6A6DS23</accession>
<dbReference type="Proteomes" id="UP000800200">
    <property type="component" value="Unassembled WGS sequence"/>
</dbReference>
<proteinExistence type="predicted"/>
<evidence type="ECO:0000313" key="1">
    <source>
        <dbReference type="EMBL" id="KAF2181182.1"/>
    </source>
</evidence>
<name>A0A6A6DS23_9PEZI</name>